<accession>A0ABU4B6E7</accession>
<keyword evidence="2" id="KW-1185">Reference proteome</keyword>
<protein>
    <submittedName>
        <fullName evidence="1">SRPBCC family protein</fullName>
    </submittedName>
</protein>
<dbReference type="PANTHER" id="PTHR39332">
    <property type="entry name" value="BLL4707 PROTEIN"/>
    <property type="match status" value="1"/>
</dbReference>
<reference evidence="1 2" key="1">
    <citation type="submission" date="2023-10" db="EMBL/GenBank/DDBJ databases">
        <title>Development of a sustainable strategy for remediation of hydrocarbon-contaminated territories based on the waste exchange concept.</title>
        <authorList>
            <person name="Krivoruchko A."/>
        </authorList>
    </citation>
    <scope>NUCLEOTIDE SEQUENCE [LARGE SCALE GENOMIC DNA]</scope>
    <source>
        <strain evidence="1 2">IEGM 1323</strain>
    </source>
</reference>
<dbReference type="RefSeq" id="WP_317562676.1">
    <property type="nucleotide sequence ID" value="NZ_JAWLJX010000001.1"/>
</dbReference>
<comment type="caution">
    <text evidence="1">The sequence shown here is derived from an EMBL/GenBank/DDBJ whole genome shotgun (WGS) entry which is preliminary data.</text>
</comment>
<name>A0ABU4B6E7_9NOCA</name>
<dbReference type="Proteomes" id="UP001185755">
    <property type="component" value="Unassembled WGS sequence"/>
</dbReference>
<evidence type="ECO:0000313" key="1">
    <source>
        <dbReference type="EMBL" id="MDV6259771.1"/>
    </source>
</evidence>
<evidence type="ECO:0000313" key="2">
    <source>
        <dbReference type="Proteomes" id="UP001185755"/>
    </source>
</evidence>
<dbReference type="EMBL" id="JAWLJX010000001">
    <property type="protein sequence ID" value="MDV6259771.1"/>
    <property type="molecule type" value="Genomic_DNA"/>
</dbReference>
<dbReference type="PANTHER" id="PTHR39332:SF7">
    <property type="entry name" value="SRPBCC FAMILY PROTEIN"/>
    <property type="match status" value="1"/>
</dbReference>
<dbReference type="InterPro" id="IPR023393">
    <property type="entry name" value="START-like_dom_sf"/>
</dbReference>
<dbReference type="CDD" id="cd07821">
    <property type="entry name" value="PYR_PYL_RCAR_like"/>
    <property type="match status" value="1"/>
</dbReference>
<organism evidence="1 2">
    <name type="scientific">Rhodococcoides yunnanense</name>
    <dbReference type="NCBI Taxonomy" id="278209"/>
    <lineage>
        <taxon>Bacteria</taxon>
        <taxon>Bacillati</taxon>
        <taxon>Actinomycetota</taxon>
        <taxon>Actinomycetes</taxon>
        <taxon>Mycobacteriales</taxon>
        <taxon>Nocardiaceae</taxon>
        <taxon>Rhodococcoides</taxon>
    </lineage>
</organism>
<dbReference type="Pfam" id="PF10604">
    <property type="entry name" value="Polyketide_cyc2"/>
    <property type="match status" value="1"/>
</dbReference>
<proteinExistence type="predicted"/>
<dbReference type="Gene3D" id="3.30.530.20">
    <property type="match status" value="1"/>
</dbReference>
<dbReference type="SUPFAM" id="SSF55961">
    <property type="entry name" value="Bet v1-like"/>
    <property type="match status" value="1"/>
</dbReference>
<gene>
    <name evidence="1" type="ORF">R3P96_00295</name>
</gene>
<dbReference type="InterPro" id="IPR019587">
    <property type="entry name" value="Polyketide_cyclase/dehydratase"/>
</dbReference>
<sequence length="145" mass="15674">MAEAFWSVAYPIDADTMWKTIRQFDGLPAWHPDFGTSEIIDGAGEYEIGAVRVLTLNDGGEFRERLVGLDDSTRTLTYDIISAPAPVANYRGSMQVIPISDTKSSLVIWRSTFDPTDGSSAEDSARAMAEGAYAPALAALGTHVE</sequence>